<accession>A0A6C2D607</accession>
<comment type="cofactor">
    <cofactor evidence="4">
        <name>[2Fe-2S] cluster</name>
        <dbReference type="ChEBI" id="CHEBI:190135"/>
    </cofactor>
</comment>
<dbReference type="InterPro" id="IPR036010">
    <property type="entry name" value="2Fe-2S_ferredoxin-like_sf"/>
</dbReference>
<evidence type="ECO:0000256" key="2">
    <source>
        <dbReference type="ARBA" id="ARBA00009433"/>
    </source>
</evidence>
<dbReference type="GO" id="GO:0051536">
    <property type="term" value="F:iron-sulfur cluster binding"/>
    <property type="evidence" value="ECO:0007669"/>
    <property type="project" value="InterPro"/>
</dbReference>
<dbReference type="InterPro" id="IPR012675">
    <property type="entry name" value="Beta-grasp_dom_sf"/>
</dbReference>
<dbReference type="EMBL" id="SDKK01000003">
    <property type="protein sequence ID" value="TYC61173.1"/>
    <property type="molecule type" value="Genomic_DNA"/>
</dbReference>
<reference evidence="6 7" key="1">
    <citation type="submission" date="2019-01" db="EMBL/GenBank/DDBJ databases">
        <title>Zoogloea oleivorans genome sequencing and assembly.</title>
        <authorList>
            <person name="Tancsics A."/>
            <person name="Farkas M."/>
            <person name="Kriszt B."/>
            <person name="Maroti G."/>
            <person name="Horvath B."/>
        </authorList>
    </citation>
    <scope>NUCLEOTIDE SEQUENCE [LARGE SCALE GENOMIC DNA]</scope>
    <source>
        <strain evidence="6 7">Buc</strain>
    </source>
</reference>
<dbReference type="InterPro" id="IPR001041">
    <property type="entry name" value="2Fe-2S_ferredoxin-type"/>
</dbReference>
<name>A0A6C2D607_9RHOO</name>
<dbReference type="GO" id="GO:0008177">
    <property type="term" value="F:succinate dehydrogenase (quinone) activity"/>
    <property type="evidence" value="ECO:0007669"/>
    <property type="project" value="UniProtKB-EC"/>
</dbReference>
<dbReference type="Gene3D" id="3.10.20.30">
    <property type="match status" value="1"/>
</dbReference>
<protein>
    <recommendedName>
        <fullName evidence="3">succinate dehydrogenase</fullName>
        <ecNumber evidence="3">1.3.5.1</ecNumber>
    </recommendedName>
</protein>
<gene>
    <name evidence="6" type="ORF">ETQ85_03700</name>
</gene>
<evidence type="ECO:0000259" key="5">
    <source>
        <dbReference type="PROSITE" id="PS51085"/>
    </source>
</evidence>
<dbReference type="AlphaFoldDB" id="A0A6C2D607"/>
<evidence type="ECO:0000256" key="4">
    <source>
        <dbReference type="ARBA" id="ARBA00034078"/>
    </source>
</evidence>
<dbReference type="Proteomes" id="UP000389128">
    <property type="component" value="Unassembled WGS sequence"/>
</dbReference>
<feature type="domain" description="2Fe-2S ferredoxin-type" evidence="5">
    <location>
        <begin position="10"/>
        <end position="94"/>
    </location>
</feature>
<dbReference type="PROSITE" id="PS51085">
    <property type="entry name" value="2FE2S_FER_2"/>
    <property type="match status" value="1"/>
</dbReference>
<evidence type="ECO:0000256" key="3">
    <source>
        <dbReference type="ARBA" id="ARBA00012792"/>
    </source>
</evidence>
<organism evidence="6 7">
    <name type="scientific">Zoogloea oleivorans</name>
    <dbReference type="NCBI Taxonomy" id="1552750"/>
    <lineage>
        <taxon>Bacteria</taxon>
        <taxon>Pseudomonadati</taxon>
        <taxon>Pseudomonadota</taxon>
        <taxon>Betaproteobacteria</taxon>
        <taxon>Rhodocyclales</taxon>
        <taxon>Zoogloeaceae</taxon>
        <taxon>Zoogloea</taxon>
    </lineage>
</organism>
<comment type="cofactor">
    <cofactor evidence="1">
        <name>[3Fe-4S] cluster</name>
        <dbReference type="ChEBI" id="CHEBI:21137"/>
    </cofactor>
</comment>
<proteinExistence type="inferred from homology"/>
<evidence type="ECO:0000256" key="1">
    <source>
        <dbReference type="ARBA" id="ARBA00001927"/>
    </source>
</evidence>
<evidence type="ECO:0000313" key="7">
    <source>
        <dbReference type="Proteomes" id="UP000389128"/>
    </source>
</evidence>
<dbReference type="SUPFAM" id="SSF54292">
    <property type="entry name" value="2Fe-2S ferredoxin-like"/>
    <property type="match status" value="1"/>
</dbReference>
<evidence type="ECO:0000313" key="6">
    <source>
        <dbReference type="EMBL" id="TYC61173.1"/>
    </source>
</evidence>
<sequence>MNAPTHAGLRVITLTLPTLNGVGHAFELLETQDMSLLLALKEIRGALPATLLDNFVCHAGACNTCRILIDGKPALPCTTFTRDLANQVRVEPGNHAQGWDGLRDDTRRMHGC</sequence>
<dbReference type="InterPro" id="IPR025192">
    <property type="entry name" value="Succ_DH/fum_Rdtase_N"/>
</dbReference>
<comment type="caution">
    <text evidence="6">The sequence shown here is derived from an EMBL/GenBank/DDBJ whole genome shotgun (WGS) entry which is preliminary data.</text>
</comment>
<dbReference type="GO" id="GO:0009055">
    <property type="term" value="F:electron transfer activity"/>
    <property type="evidence" value="ECO:0007669"/>
    <property type="project" value="InterPro"/>
</dbReference>
<dbReference type="EC" id="1.3.5.1" evidence="3"/>
<keyword evidence="7" id="KW-1185">Reference proteome</keyword>
<comment type="similarity">
    <text evidence="2">Belongs to the succinate dehydrogenase/fumarate reductase iron-sulfur protein family.</text>
</comment>
<dbReference type="Pfam" id="PF13085">
    <property type="entry name" value="Fer2_3"/>
    <property type="match status" value="1"/>
</dbReference>
<dbReference type="RefSeq" id="WP_148577707.1">
    <property type="nucleotide sequence ID" value="NZ_JAVEUW010000038.1"/>
</dbReference>
<dbReference type="OrthoDB" id="573392at2"/>